<accession>A0A1E5LFN7</accession>
<dbReference type="STRING" id="1305675.BFG57_14575"/>
<dbReference type="RefSeq" id="WP_069717075.1">
    <property type="nucleotide sequence ID" value="NZ_MJEH01000021.1"/>
</dbReference>
<name>A0A1E5LFN7_9BACI</name>
<keyword evidence="4" id="KW-0808">Transferase</keyword>
<dbReference type="CDD" id="cd24062">
    <property type="entry name" value="ASKHA_NBD_ROK_BsGLK-like"/>
    <property type="match status" value="1"/>
</dbReference>
<keyword evidence="7" id="KW-0067">ATP-binding</keyword>
<dbReference type="InterPro" id="IPR004654">
    <property type="entry name" value="ROK_glcA"/>
</dbReference>
<dbReference type="Pfam" id="PF00480">
    <property type="entry name" value="ROK"/>
    <property type="match status" value="1"/>
</dbReference>
<dbReference type="Gene3D" id="3.30.420.40">
    <property type="match status" value="2"/>
</dbReference>
<reference evidence="9 10" key="1">
    <citation type="submission" date="2016-08" db="EMBL/GenBank/DDBJ databases">
        <title>Genome of Bacillus solimangrovi GH2-4.</title>
        <authorList>
            <person name="Lim S."/>
            <person name="Kim B.-C."/>
        </authorList>
    </citation>
    <scope>NUCLEOTIDE SEQUENCE [LARGE SCALE GENOMIC DNA]</scope>
    <source>
        <strain evidence="9 10">GH2-4</strain>
    </source>
</reference>
<sequence>MNENLYVGIDLGGTSTKLAFVSEEGNIVHKWSIPTDTSNNGEQIITHIAQSIDEQLVKTNNKKESLRGLGMGAPGFIDLETGFVYQAVNIGWRDYPLKDKLEEVLGIPAVIDNDANVAALGEMWRGAGDGSKQLLCVTLGTGVGGGIIINGNIVHGINGMAGEIGHITVQTSGGAPCNCGKSGCLESFASATGIVRLAEEAVKEHPDSQLNELDKITAKAVFELAEKGDQVSNSVIEQMTHVLGLVLANLSNAINPEKIVIGGGVSMAGEPLLKLLRKQFKAFALPRVNEGVDFEIATLGNDAGVIGSAWLAKEKV</sequence>
<protein>
    <recommendedName>
        <fullName evidence="3">Glucokinase</fullName>
        <ecNumber evidence="2">2.7.1.2</ecNumber>
    </recommendedName>
    <alternativeName>
        <fullName evidence="8">Glucose kinase</fullName>
    </alternativeName>
</protein>
<evidence type="ECO:0000313" key="9">
    <source>
        <dbReference type="EMBL" id="OEH92897.1"/>
    </source>
</evidence>
<dbReference type="InterPro" id="IPR043129">
    <property type="entry name" value="ATPase_NBD"/>
</dbReference>
<comment type="similarity">
    <text evidence="1">Belongs to the ROK (NagC/XylR) family.</text>
</comment>
<evidence type="ECO:0000256" key="4">
    <source>
        <dbReference type="ARBA" id="ARBA00022679"/>
    </source>
</evidence>
<dbReference type="InterPro" id="IPR049874">
    <property type="entry name" value="ROK_cs"/>
</dbReference>
<dbReference type="NCBIfam" id="TIGR00744">
    <property type="entry name" value="ROK_glcA_fam"/>
    <property type="match status" value="1"/>
</dbReference>
<organism evidence="9 10">
    <name type="scientific">Bacillus solimangrovi</name>
    <dbReference type="NCBI Taxonomy" id="1305675"/>
    <lineage>
        <taxon>Bacteria</taxon>
        <taxon>Bacillati</taxon>
        <taxon>Bacillota</taxon>
        <taxon>Bacilli</taxon>
        <taxon>Bacillales</taxon>
        <taxon>Bacillaceae</taxon>
        <taxon>Bacillus</taxon>
    </lineage>
</organism>
<dbReference type="OrthoDB" id="9810372at2"/>
<evidence type="ECO:0000256" key="8">
    <source>
        <dbReference type="ARBA" id="ARBA00032386"/>
    </source>
</evidence>
<dbReference type="GO" id="GO:0006096">
    <property type="term" value="P:glycolytic process"/>
    <property type="evidence" value="ECO:0007669"/>
    <property type="project" value="InterPro"/>
</dbReference>
<dbReference type="PANTHER" id="PTHR18964:SF149">
    <property type="entry name" value="BIFUNCTIONAL UDP-N-ACETYLGLUCOSAMINE 2-EPIMERASE_N-ACETYLMANNOSAMINE KINASE"/>
    <property type="match status" value="1"/>
</dbReference>
<dbReference type="Proteomes" id="UP000095209">
    <property type="component" value="Unassembled WGS sequence"/>
</dbReference>
<proteinExistence type="inferred from homology"/>
<evidence type="ECO:0000256" key="2">
    <source>
        <dbReference type="ARBA" id="ARBA00012323"/>
    </source>
</evidence>
<dbReference type="SUPFAM" id="SSF53067">
    <property type="entry name" value="Actin-like ATPase domain"/>
    <property type="match status" value="1"/>
</dbReference>
<keyword evidence="5" id="KW-0547">Nucleotide-binding</keyword>
<evidence type="ECO:0000256" key="5">
    <source>
        <dbReference type="ARBA" id="ARBA00022741"/>
    </source>
</evidence>
<evidence type="ECO:0000313" key="10">
    <source>
        <dbReference type="Proteomes" id="UP000095209"/>
    </source>
</evidence>
<evidence type="ECO:0000256" key="6">
    <source>
        <dbReference type="ARBA" id="ARBA00022777"/>
    </source>
</evidence>
<dbReference type="GO" id="GO:0005737">
    <property type="term" value="C:cytoplasm"/>
    <property type="evidence" value="ECO:0007669"/>
    <property type="project" value="InterPro"/>
</dbReference>
<dbReference type="PROSITE" id="PS01125">
    <property type="entry name" value="ROK"/>
    <property type="match status" value="1"/>
</dbReference>
<comment type="caution">
    <text evidence="9">The sequence shown here is derived from an EMBL/GenBank/DDBJ whole genome shotgun (WGS) entry which is preliminary data.</text>
</comment>
<dbReference type="PANTHER" id="PTHR18964">
    <property type="entry name" value="ROK (REPRESSOR, ORF, KINASE) FAMILY"/>
    <property type="match status" value="1"/>
</dbReference>
<dbReference type="GO" id="GO:0005524">
    <property type="term" value="F:ATP binding"/>
    <property type="evidence" value="ECO:0007669"/>
    <property type="project" value="UniProtKB-KW"/>
</dbReference>
<evidence type="ECO:0000256" key="7">
    <source>
        <dbReference type="ARBA" id="ARBA00022840"/>
    </source>
</evidence>
<gene>
    <name evidence="9" type="ORF">BFG57_14575</name>
</gene>
<dbReference type="GO" id="GO:0004340">
    <property type="term" value="F:glucokinase activity"/>
    <property type="evidence" value="ECO:0007669"/>
    <property type="project" value="UniProtKB-EC"/>
</dbReference>
<dbReference type="AlphaFoldDB" id="A0A1E5LFN7"/>
<keyword evidence="6 9" id="KW-0418">Kinase</keyword>
<evidence type="ECO:0000256" key="3">
    <source>
        <dbReference type="ARBA" id="ARBA00014701"/>
    </source>
</evidence>
<keyword evidence="10" id="KW-1185">Reference proteome</keyword>
<dbReference type="EMBL" id="MJEH01000021">
    <property type="protein sequence ID" value="OEH92897.1"/>
    <property type="molecule type" value="Genomic_DNA"/>
</dbReference>
<dbReference type="InterPro" id="IPR000600">
    <property type="entry name" value="ROK"/>
</dbReference>
<dbReference type="EC" id="2.7.1.2" evidence="2"/>
<evidence type="ECO:0000256" key="1">
    <source>
        <dbReference type="ARBA" id="ARBA00006479"/>
    </source>
</evidence>